<feature type="transmembrane region" description="Helical" evidence="8">
    <location>
        <begin position="100"/>
        <end position="119"/>
    </location>
</feature>
<dbReference type="InterPro" id="IPR003864">
    <property type="entry name" value="CSC1/OSCA1-like_7TM"/>
</dbReference>
<dbReference type="Pfam" id="PF14703">
    <property type="entry name" value="PHM7_cyt"/>
    <property type="match status" value="1"/>
</dbReference>
<dbReference type="Pfam" id="PF12621">
    <property type="entry name" value="PHM7_ext"/>
    <property type="match status" value="1"/>
</dbReference>
<keyword evidence="6 8" id="KW-0472">Membrane</keyword>
<feature type="domain" description="CSC1/OSCA1-like 7TM region" evidence="9">
    <location>
        <begin position="386"/>
        <end position="658"/>
    </location>
</feature>
<feature type="compositionally biased region" description="Basic and acidic residues" evidence="7">
    <location>
        <begin position="745"/>
        <end position="754"/>
    </location>
</feature>
<feature type="transmembrane region" description="Helical" evidence="8">
    <location>
        <begin position="550"/>
        <end position="569"/>
    </location>
</feature>
<feature type="transmembrane region" description="Helical" evidence="8">
    <location>
        <begin position="480"/>
        <end position="503"/>
    </location>
</feature>
<dbReference type="AlphaFoldDB" id="A0A0D7B484"/>
<feature type="transmembrane region" description="Helical" evidence="8">
    <location>
        <begin position="434"/>
        <end position="460"/>
    </location>
</feature>
<name>A0A0D7B484_9AGAR</name>
<keyword evidence="4 8" id="KW-0812">Transmembrane</keyword>
<feature type="transmembrane region" description="Helical" evidence="8">
    <location>
        <begin position="387"/>
        <end position="414"/>
    </location>
</feature>
<feature type="compositionally biased region" description="Basic and acidic residues" evidence="7">
    <location>
        <begin position="721"/>
        <end position="735"/>
    </location>
</feature>
<dbReference type="InterPro" id="IPR045122">
    <property type="entry name" value="Csc1-like"/>
</dbReference>
<dbReference type="GO" id="GO:0005227">
    <property type="term" value="F:calcium-activated cation channel activity"/>
    <property type="evidence" value="ECO:0007669"/>
    <property type="project" value="InterPro"/>
</dbReference>
<keyword evidence="3" id="KW-0813">Transport</keyword>
<reference evidence="13 14" key="1">
    <citation type="journal article" date="2015" name="Fungal Genet. Biol.">
        <title>Evolution of novel wood decay mechanisms in Agaricales revealed by the genome sequences of Fistulina hepatica and Cylindrobasidium torrendii.</title>
        <authorList>
            <person name="Floudas D."/>
            <person name="Held B.W."/>
            <person name="Riley R."/>
            <person name="Nagy L.G."/>
            <person name="Koehler G."/>
            <person name="Ransdell A.S."/>
            <person name="Younus H."/>
            <person name="Chow J."/>
            <person name="Chiniquy J."/>
            <person name="Lipzen A."/>
            <person name="Tritt A."/>
            <person name="Sun H."/>
            <person name="Haridas S."/>
            <person name="LaButti K."/>
            <person name="Ohm R.A."/>
            <person name="Kues U."/>
            <person name="Blanchette R.A."/>
            <person name="Grigoriev I.V."/>
            <person name="Minto R.E."/>
            <person name="Hibbett D.S."/>
        </authorList>
    </citation>
    <scope>NUCLEOTIDE SEQUENCE [LARGE SCALE GENOMIC DNA]</scope>
    <source>
        <strain evidence="13 14">FP15055 ss-10</strain>
    </source>
</reference>
<feature type="transmembrane region" description="Helical" evidence="8">
    <location>
        <begin position="575"/>
        <end position="598"/>
    </location>
</feature>
<feature type="transmembrane region" description="Helical" evidence="8">
    <location>
        <begin position="605"/>
        <end position="625"/>
    </location>
</feature>
<evidence type="ECO:0000256" key="4">
    <source>
        <dbReference type="ARBA" id="ARBA00022692"/>
    </source>
</evidence>
<evidence type="ECO:0000313" key="13">
    <source>
        <dbReference type="EMBL" id="KIY65025.1"/>
    </source>
</evidence>
<protein>
    <submittedName>
        <fullName evidence="13">DUF221-domain-containing protein</fullName>
    </submittedName>
</protein>
<evidence type="ECO:0000256" key="1">
    <source>
        <dbReference type="ARBA" id="ARBA00004141"/>
    </source>
</evidence>
<comment type="similarity">
    <text evidence="2">Belongs to the CSC1 (TC 1.A.17) family.</text>
</comment>
<dbReference type="STRING" id="1314674.A0A0D7B484"/>
<dbReference type="Pfam" id="PF02714">
    <property type="entry name" value="RSN1_7TM"/>
    <property type="match status" value="1"/>
</dbReference>
<feature type="domain" description="10TM putative phosphate transporter extracellular tail" evidence="10">
    <location>
        <begin position="778"/>
        <end position="847"/>
    </location>
</feature>
<dbReference type="InterPro" id="IPR022257">
    <property type="entry name" value="PHM7_ext"/>
</dbReference>
<evidence type="ECO:0000313" key="14">
    <source>
        <dbReference type="Proteomes" id="UP000054007"/>
    </source>
</evidence>
<dbReference type="PANTHER" id="PTHR13018:SF143">
    <property type="entry name" value="CSC1_OSCA1-LIKE 7TM REGION DOMAIN-CONTAINING PROTEIN"/>
    <property type="match status" value="1"/>
</dbReference>
<feature type="compositionally biased region" description="Pro residues" evidence="7">
    <location>
        <begin position="843"/>
        <end position="852"/>
    </location>
</feature>
<evidence type="ECO:0000256" key="5">
    <source>
        <dbReference type="ARBA" id="ARBA00022989"/>
    </source>
</evidence>
<evidence type="ECO:0000259" key="11">
    <source>
        <dbReference type="Pfam" id="PF13967"/>
    </source>
</evidence>
<keyword evidence="14" id="KW-1185">Reference proteome</keyword>
<feature type="transmembrane region" description="Helical" evidence="8">
    <location>
        <begin position="673"/>
        <end position="691"/>
    </location>
</feature>
<dbReference type="InterPro" id="IPR032880">
    <property type="entry name" value="CSC1/OSCA1-like_N"/>
</dbReference>
<evidence type="ECO:0000256" key="3">
    <source>
        <dbReference type="ARBA" id="ARBA00022448"/>
    </source>
</evidence>
<evidence type="ECO:0000256" key="7">
    <source>
        <dbReference type="SAM" id="MobiDB-lite"/>
    </source>
</evidence>
<comment type="subcellular location">
    <subcellularLocation>
        <location evidence="1">Membrane</location>
        <topology evidence="1">Multi-pass membrane protein</topology>
    </subcellularLocation>
</comment>
<evidence type="ECO:0000256" key="8">
    <source>
        <dbReference type="SAM" id="Phobius"/>
    </source>
</evidence>
<feature type="region of interest" description="Disordered" evidence="7">
    <location>
        <begin position="832"/>
        <end position="852"/>
    </location>
</feature>
<dbReference type="OrthoDB" id="1076608at2759"/>
<feature type="transmembrane region" description="Helical" evidence="8">
    <location>
        <begin position="148"/>
        <end position="166"/>
    </location>
</feature>
<keyword evidence="5 8" id="KW-1133">Transmembrane helix</keyword>
<dbReference type="GO" id="GO:0005886">
    <property type="term" value="C:plasma membrane"/>
    <property type="evidence" value="ECO:0007669"/>
    <property type="project" value="TreeGrafter"/>
</dbReference>
<dbReference type="InterPro" id="IPR027815">
    <property type="entry name" value="CSC1/OSCA1-like_cyt"/>
</dbReference>
<proteinExistence type="inferred from homology"/>
<feature type="region of interest" description="Disordered" evidence="7">
    <location>
        <begin position="715"/>
        <end position="760"/>
    </location>
</feature>
<dbReference type="EMBL" id="KN880608">
    <property type="protein sequence ID" value="KIY65025.1"/>
    <property type="molecule type" value="Genomic_DNA"/>
</dbReference>
<evidence type="ECO:0000259" key="9">
    <source>
        <dbReference type="Pfam" id="PF02714"/>
    </source>
</evidence>
<sequence>MSDDASDISNAKAASTKTFLTALTFNAIVFGVEIAAFTILRPYFKAIYAPRTYVPALSKRIKELPRNIILWPLAVFNADPKDIINANGLDAYFFVRFLRLMVKIFLPIWILSWAILLPVTSVNTRRGENTQLDLFVFGNVGLGDTNRYAAHIILVWIFTVWVLYNIKREMAAFIIKRQQYLINPFHSKSVQANTILITGVPAKYLTYDALMKLFNELPGGVKRIFINRDLKELPDIYDRQLAACNKLEGAETKLLSIASKLHLKGGSAEEAGLAVPQAQRPTHKLGFLGLFGEKVDSIEWARKEIQETTALLMEGRRKLADRSDDTYPAINSAFITFNKQISAHLGAQILMHHEPYRMTGRYIEIEPEDVIWSNLGMNPYEMKLRVLASYAATAGLILGWAFPVAFVGLVSNVYSLCKTASWLAWICTIPKVVLGIIAGILPPVALAILMMLLPIILRLFARFEGIPQRSGLELSLMSRFFIFQVLHGFLIVTLSSGIIASLQDLINSPTSIPGILAENLPNASTFFLTYIILQGLSGTAGGFLQIVRLIIYYVKLVLLASTPRSVWGIKYVPPSVAWGTTFPGITLLSTISFGYMIISPIINGFACATFFLFYLMYKYLFLWVYQQPNDTGGLFYPKALQHIFVGMYVQQVCLAALFFLVRDESGKAAAIPQGALTIVLIVVTIIFNMMINNSYGPLLHSLPLSLVDKMKEAVGEDDDEPYRAETIRSETKLRQSPDGSEEMELSERSEKRSSTELLEGGSKKKDKDFFFVEPMAERYQKKMEWGFQHPAASRPQRPVWMPLGTGPIAALSKSEASDCYQSGVDVSLAEAEMNEKGKVDVSGPPPDLVRDE</sequence>
<accession>A0A0D7B484</accession>
<evidence type="ECO:0000259" key="12">
    <source>
        <dbReference type="Pfam" id="PF14703"/>
    </source>
</evidence>
<feature type="domain" description="CSC1/OSCA1-like cytosolic" evidence="12">
    <location>
        <begin position="193"/>
        <end position="374"/>
    </location>
</feature>
<feature type="domain" description="CSC1/OSCA1-like N-terminal transmembrane" evidence="11">
    <location>
        <begin position="19"/>
        <end position="169"/>
    </location>
</feature>
<feature type="transmembrane region" description="Helical" evidence="8">
    <location>
        <begin position="640"/>
        <end position="661"/>
    </location>
</feature>
<evidence type="ECO:0000256" key="2">
    <source>
        <dbReference type="ARBA" id="ARBA00007779"/>
    </source>
</evidence>
<feature type="transmembrane region" description="Helical" evidence="8">
    <location>
        <begin position="523"/>
        <end position="543"/>
    </location>
</feature>
<feature type="transmembrane region" description="Helical" evidence="8">
    <location>
        <begin position="20"/>
        <end position="40"/>
    </location>
</feature>
<dbReference type="Proteomes" id="UP000054007">
    <property type="component" value="Unassembled WGS sequence"/>
</dbReference>
<gene>
    <name evidence="13" type="ORF">CYLTODRAFT_456695</name>
</gene>
<evidence type="ECO:0000259" key="10">
    <source>
        <dbReference type="Pfam" id="PF12621"/>
    </source>
</evidence>
<evidence type="ECO:0000256" key="6">
    <source>
        <dbReference type="ARBA" id="ARBA00023136"/>
    </source>
</evidence>
<dbReference type="PANTHER" id="PTHR13018">
    <property type="entry name" value="PROBABLE MEMBRANE PROTEIN DUF221-RELATED"/>
    <property type="match status" value="1"/>
</dbReference>
<dbReference type="Pfam" id="PF13967">
    <property type="entry name" value="RSN1_TM"/>
    <property type="match status" value="1"/>
</dbReference>
<organism evidence="13 14">
    <name type="scientific">Cylindrobasidium torrendii FP15055 ss-10</name>
    <dbReference type="NCBI Taxonomy" id="1314674"/>
    <lineage>
        <taxon>Eukaryota</taxon>
        <taxon>Fungi</taxon>
        <taxon>Dikarya</taxon>
        <taxon>Basidiomycota</taxon>
        <taxon>Agaricomycotina</taxon>
        <taxon>Agaricomycetes</taxon>
        <taxon>Agaricomycetidae</taxon>
        <taxon>Agaricales</taxon>
        <taxon>Marasmiineae</taxon>
        <taxon>Physalacriaceae</taxon>
        <taxon>Cylindrobasidium</taxon>
    </lineage>
</organism>